<evidence type="ECO:0000256" key="14">
    <source>
        <dbReference type="ARBA" id="ARBA00023170"/>
    </source>
</evidence>
<dbReference type="GO" id="GO:0004672">
    <property type="term" value="F:protein kinase activity"/>
    <property type="evidence" value="ECO:0007669"/>
    <property type="project" value="InterPro"/>
</dbReference>
<dbReference type="Gene3D" id="1.10.510.10">
    <property type="entry name" value="Transferase(Phosphotransferase) domain 1"/>
    <property type="match status" value="1"/>
</dbReference>
<keyword evidence="7" id="KW-0732">Signal</keyword>
<keyword evidence="13 17" id="KW-0472">Membrane</keyword>
<dbReference type="InterPro" id="IPR000719">
    <property type="entry name" value="Prot_kinase_dom"/>
</dbReference>
<evidence type="ECO:0000256" key="17">
    <source>
        <dbReference type="SAM" id="Phobius"/>
    </source>
</evidence>
<dbReference type="GO" id="GO:0030246">
    <property type="term" value="F:carbohydrate binding"/>
    <property type="evidence" value="ECO:0007669"/>
    <property type="project" value="UniProtKB-KW"/>
</dbReference>
<evidence type="ECO:0000256" key="6">
    <source>
        <dbReference type="ARBA" id="ARBA00022692"/>
    </source>
</evidence>
<evidence type="ECO:0000256" key="9">
    <source>
        <dbReference type="ARBA" id="ARBA00022741"/>
    </source>
</evidence>
<dbReference type="SMART" id="SM00220">
    <property type="entry name" value="S_TKc"/>
    <property type="match status" value="1"/>
</dbReference>
<dbReference type="InterPro" id="IPR013320">
    <property type="entry name" value="ConA-like_dom_sf"/>
</dbReference>
<comment type="subcellular location">
    <subcellularLocation>
        <location evidence="1">Cell membrane</location>
        <topology evidence="1">Single-pass type I membrane protein</topology>
    </subcellularLocation>
</comment>
<keyword evidence="9 16" id="KW-0547">Nucleotide-binding</keyword>
<keyword evidence="8" id="KW-0430">Lectin</keyword>
<dbReference type="PROSITE" id="PS50011">
    <property type="entry name" value="PROTEIN_KINASE_DOM"/>
    <property type="match status" value="1"/>
</dbReference>
<dbReference type="Gene3D" id="2.60.120.200">
    <property type="match status" value="1"/>
</dbReference>
<feature type="transmembrane region" description="Helical" evidence="17">
    <location>
        <begin position="272"/>
        <end position="295"/>
    </location>
</feature>
<comment type="similarity">
    <text evidence="3">In the C-terminal section; belongs to the protein kinase superfamily. Ser/Thr protein kinase family.</text>
</comment>
<keyword evidence="12 17" id="KW-1133">Transmembrane helix</keyword>
<evidence type="ECO:0000256" key="11">
    <source>
        <dbReference type="ARBA" id="ARBA00022840"/>
    </source>
</evidence>
<dbReference type="Proteomes" id="UP000825935">
    <property type="component" value="Chromosome 27"/>
</dbReference>
<keyword evidence="11 16" id="KW-0067">ATP-binding</keyword>
<evidence type="ECO:0000256" key="1">
    <source>
        <dbReference type="ARBA" id="ARBA00004251"/>
    </source>
</evidence>
<evidence type="ECO:0000313" key="20">
    <source>
        <dbReference type="Proteomes" id="UP000825935"/>
    </source>
</evidence>
<dbReference type="Pfam" id="PF00069">
    <property type="entry name" value="Pkinase"/>
    <property type="match status" value="1"/>
</dbReference>
<evidence type="ECO:0000256" key="7">
    <source>
        <dbReference type="ARBA" id="ARBA00022729"/>
    </source>
</evidence>
<dbReference type="InterPro" id="IPR011009">
    <property type="entry name" value="Kinase-like_dom_sf"/>
</dbReference>
<keyword evidence="4" id="KW-1003">Cell membrane</keyword>
<dbReference type="PROSITE" id="PS00108">
    <property type="entry name" value="PROTEIN_KINASE_ST"/>
    <property type="match status" value="1"/>
</dbReference>
<keyword evidence="15" id="KW-0325">Glycoprotein</keyword>
<feature type="domain" description="Protein kinase" evidence="18">
    <location>
        <begin position="369"/>
        <end position="639"/>
    </location>
</feature>
<dbReference type="CDD" id="cd06899">
    <property type="entry name" value="lectin_legume_LecRK_Arcelin_ConA"/>
    <property type="match status" value="1"/>
</dbReference>
<evidence type="ECO:0000256" key="3">
    <source>
        <dbReference type="ARBA" id="ARBA00010217"/>
    </source>
</evidence>
<feature type="transmembrane region" description="Helical" evidence="17">
    <location>
        <begin position="307"/>
        <end position="333"/>
    </location>
</feature>
<dbReference type="OrthoDB" id="1913956at2759"/>
<evidence type="ECO:0000256" key="8">
    <source>
        <dbReference type="ARBA" id="ARBA00022734"/>
    </source>
</evidence>
<dbReference type="InterPro" id="IPR001220">
    <property type="entry name" value="Legume_lectin_dom"/>
</dbReference>
<evidence type="ECO:0000256" key="10">
    <source>
        <dbReference type="ARBA" id="ARBA00022777"/>
    </source>
</evidence>
<proteinExistence type="inferred from homology"/>
<dbReference type="FunFam" id="1.10.510.10:FF:000240">
    <property type="entry name" value="Lectin-domain containing receptor kinase A4.3"/>
    <property type="match status" value="1"/>
</dbReference>
<keyword evidence="14" id="KW-0675">Receptor</keyword>
<accession>A0A8T2RF62</accession>
<comment type="similarity">
    <text evidence="2">In the N-terminal section; belongs to the leguminous lectin family.</text>
</comment>
<dbReference type="PROSITE" id="PS00107">
    <property type="entry name" value="PROTEIN_KINASE_ATP"/>
    <property type="match status" value="1"/>
</dbReference>
<dbReference type="SUPFAM" id="SSF56112">
    <property type="entry name" value="Protein kinase-like (PK-like)"/>
    <property type="match status" value="1"/>
</dbReference>
<keyword evidence="5" id="KW-0808">Transferase</keyword>
<dbReference type="SUPFAM" id="SSF49899">
    <property type="entry name" value="Concanavalin A-like lectins/glucanases"/>
    <property type="match status" value="1"/>
</dbReference>
<protein>
    <recommendedName>
        <fullName evidence="18">Protein kinase domain-containing protein</fullName>
    </recommendedName>
</protein>
<dbReference type="GO" id="GO:0002229">
    <property type="term" value="P:defense response to oomycetes"/>
    <property type="evidence" value="ECO:0007669"/>
    <property type="project" value="UniProtKB-ARBA"/>
</dbReference>
<evidence type="ECO:0000259" key="18">
    <source>
        <dbReference type="PROSITE" id="PS50011"/>
    </source>
</evidence>
<keyword evidence="6 17" id="KW-0812">Transmembrane</keyword>
<dbReference type="InterPro" id="IPR050528">
    <property type="entry name" value="L-type_Lectin-RKs"/>
</dbReference>
<evidence type="ECO:0000256" key="13">
    <source>
        <dbReference type="ARBA" id="ARBA00023136"/>
    </source>
</evidence>
<dbReference type="PANTHER" id="PTHR27007">
    <property type="match status" value="1"/>
</dbReference>
<reference evidence="19 20" key="1">
    <citation type="submission" date="2021-08" db="EMBL/GenBank/DDBJ databases">
        <title>WGS assembly of Ceratopteris richardii.</title>
        <authorList>
            <person name="Marchant D.B."/>
            <person name="Chen G."/>
            <person name="Jenkins J."/>
            <person name="Shu S."/>
            <person name="Leebens-Mack J."/>
            <person name="Grimwood J."/>
            <person name="Schmutz J."/>
            <person name="Soltis P."/>
            <person name="Soltis D."/>
            <person name="Chen Z.-H."/>
        </authorList>
    </citation>
    <scope>NUCLEOTIDE SEQUENCE [LARGE SCALE GENOMIC DNA]</scope>
    <source>
        <strain evidence="19">Whitten #5841</strain>
        <tissue evidence="19">Leaf</tissue>
    </source>
</reference>
<dbReference type="InterPro" id="IPR017441">
    <property type="entry name" value="Protein_kinase_ATP_BS"/>
</dbReference>
<evidence type="ECO:0000256" key="4">
    <source>
        <dbReference type="ARBA" id="ARBA00022475"/>
    </source>
</evidence>
<evidence type="ECO:0000313" key="19">
    <source>
        <dbReference type="EMBL" id="KAH7295132.1"/>
    </source>
</evidence>
<dbReference type="EMBL" id="CM035432">
    <property type="protein sequence ID" value="KAH7295132.1"/>
    <property type="molecule type" value="Genomic_DNA"/>
</dbReference>
<dbReference type="FunFam" id="3.30.200.20:FF:000178">
    <property type="entry name" value="serine/threonine-protein kinase PBS1-like"/>
    <property type="match status" value="1"/>
</dbReference>
<dbReference type="InterPro" id="IPR008271">
    <property type="entry name" value="Ser/Thr_kinase_AS"/>
</dbReference>
<evidence type="ECO:0000256" key="2">
    <source>
        <dbReference type="ARBA" id="ARBA00008536"/>
    </source>
</evidence>
<sequence>MFRRTVPSSQSLSNPLCIPCESLRMSLLLIFSAAIFILCRLPLPCLSEGLHFNYSSFDQNDRNLNFSANSNVDLQNLQITRNSGSADVSNTSGQITYTQPLQLWSRDRNFSASFNTTFLMNTSPIMGGGTNATGGGMVFMLSSSPAVYTLPNSFGQWLGLFNGGTSQQDARRVGIEFDTFKDSFDPDNNHVGIDVNGSVHSIATAPLSPTVSLTTPDLSNAQGINTSVWIEYDDNLHILSVYLANQGSNILTRPSKPAITQNIDLRKYLPEVVYVGFSASLGTILEAHCIIRWIFDSTDPPSHRSSSTGLIVGLTVGGLAIALLAATLACIWIRAKNKKQRPPIIDPSDLQYGPRKFAYRDLKKATNGFADDCRLGQGGFGTVYKGELLSSKDIVTQVAVKCLSQKSKQGEREFKAEVMSMGRMKHRNLVQLLGWSYDGNRLMLVYQYMPNGSLDQWLKLGQEGVDVMGWERRYNVMKGVAAGLLYLHEEWEMVVIHRDLKPSNVMLDSEFNARIGDFGLARFIDIEEDVAQTATIAGTPGYIAPECIEQGMVSKETDIYSLGAIAVELATGRRISTTFLYSLSRLFEEGTIQSAADPRLPNFDAAQLEILLRLGLACCHPNPLERPTIRKVVNALSFAEEAPSPSPVFSMSYHSGSDKPSDISIIENSSSILNIEMKDGR</sequence>
<dbReference type="GO" id="GO:0005886">
    <property type="term" value="C:plasma membrane"/>
    <property type="evidence" value="ECO:0007669"/>
    <property type="project" value="UniProtKB-SubCell"/>
</dbReference>
<dbReference type="Gene3D" id="3.30.200.20">
    <property type="entry name" value="Phosphorylase Kinase, domain 1"/>
    <property type="match status" value="1"/>
</dbReference>
<feature type="binding site" evidence="16">
    <location>
        <position position="401"/>
    </location>
    <ligand>
        <name>ATP</name>
        <dbReference type="ChEBI" id="CHEBI:30616"/>
    </ligand>
</feature>
<keyword evidence="10" id="KW-0418">Kinase</keyword>
<organism evidence="19 20">
    <name type="scientific">Ceratopteris richardii</name>
    <name type="common">Triangle waterfern</name>
    <dbReference type="NCBI Taxonomy" id="49495"/>
    <lineage>
        <taxon>Eukaryota</taxon>
        <taxon>Viridiplantae</taxon>
        <taxon>Streptophyta</taxon>
        <taxon>Embryophyta</taxon>
        <taxon>Tracheophyta</taxon>
        <taxon>Polypodiopsida</taxon>
        <taxon>Polypodiidae</taxon>
        <taxon>Polypodiales</taxon>
        <taxon>Pteridineae</taxon>
        <taxon>Pteridaceae</taxon>
        <taxon>Parkerioideae</taxon>
        <taxon>Ceratopteris</taxon>
    </lineage>
</organism>
<dbReference type="Pfam" id="PF00139">
    <property type="entry name" value="Lectin_legB"/>
    <property type="match status" value="1"/>
</dbReference>
<evidence type="ECO:0000256" key="15">
    <source>
        <dbReference type="ARBA" id="ARBA00023180"/>
    </source>
</evidence>
<keyword evidence="20" id="KW-1185">Reference proteome</keyword>
<dbReference type="AlphaFoldDB" id="A0A8T2RF62"/>
<comment type="caution">
    <text evidence="19">The sequence shown here is derived from an EMBL/GenBank/DDBJ whole genome shotgun (WGS) entry which is preliminary data.</text>
</comment>
<evidence type="ECO:0000256" key="16">
    <source>
        <dbReference type="PROSITE-ProRule" id="PRU10141"/>
    </source>
</evidence>
<name>A0A8T2RF62_CERRI</name>
<evidence type="ECO:0000256" key="5">
    <source>
        <dbReference type="ARBA" id="ARBA00022679"/>
    </source>
</evidence>
<gene>
    <name evidence="19" type="ORF">KP509_27G033600</name>
</gene>
<dbReference type="GO" id="GO:0005524">
    <property type="term" value="F:ATP binding"/>
    <property type="evidence" value="ECO:0007669"/>
    <property type="project" value="UniProtKB-UniRule"/>
</dbReference>
<evidence type="ECO:0000256" key="12">
    <source>
        <dbReference type="ARBA" id="ARBA00022989"/>
    </source>
</evidence>